<dbReference type="RefSeq" id="WP_194165390.1">
    <property type="nucleotide sequence ID" value="NZ_WBSL01000014.1"/>
</dbReference>
<evidence type="ECO:0000313" key="1">
    <source>
        <dbReference type="EMBL" id="MPY68056.1"/>
    </source>
</evidence>
<organism evidence="1 2">
    <name type="scientific">Deinococcus terrestris</name>
    <dbReference type="NCBI Taxonomy" id="2651870"/>
    <lineage>
        <taxon>Bacteria</taxon>
        <taxon>Thermotogati</taxon>
        <taxon>Deinococcota</taxon>
        <taxon>Deinococci</taxon>
        <taxon>Deinococcales</taxon>
        <taxon>Deinococcaceae</taxon>
        <taxon>Deinococcus</taxon>
    </lineage>
</organism>
<accession>A0A7X1NYB9</accession>
<protein>
    <recommendedName>
        <fullName evidence="3">HTH HARE-type domain-containing protein</fullName>
    </recommendedName>
</protein>
<sequence length="85" mass="9866">MKTAWEHVLKAARNLHQEGHPTLTRRQLRDEAVRLGWSGDPSTIETHVTAHMRDDREHAPHPYLEYVARNTYRLNDAGWRAAEGL</sequence>
<evidence type="ECO:0008006" key="3">
    <source>
        <dbReference type="Google" id="ProtNLM"/>
    </source>
</evidence>
<gene>
    <name evidence="1" type="ORF">F8S09_15475</name>
</gene>
<dbReference type="EMBL" id="WBSL01000014">
    <property type="protein sequence ID" value="MPY68056.1"/>
    <property type="molecule type" value="Genomic_DNA"/>
</dbReference>
<dbReference type="AlphaFoldDB" id="A0A7X1NYB9"/>
<comment type="caution">
    <text evidence="1">The sequence shown here is derived from an EMBL/GenBank/DDBJ whole genome shotgun (WGS) entry which is preliminary data.</text>
</comment>
<evidence type="ECO:0000313" key="2">
    <source>
        <dbReference type="Proteomes" id="UP000484842"/>
    </source>
</evidence>
<dbReference type="Proteomes" id="UP000484842">
    <property type="component" value="Unassembled WGS sequence"/>
</dbReference>
<name>A0A7X1NYB9_9DEIO</name>
<reference evidence="1 2" key="1">
    <citation type="submission" date="2019-10" db="EMBL/GenBank/DDBJ databases">
        <title>Deinococcus sp. isolated from soil.</title>
        <authorList>
            <person name="Li Y."/>
            <person name="Wang J."/>
        </authorList>
    </citation>
    <scope>NUCLEOTIDE SEQUENCE [LARGE SCALE GENOMIC DNA]</scope>
    <source>
        <strain evidence="1 2">SDU3-2</strain>
    </source>
</reference>
<keyword evidence="2" id="KW-1185">Reference proteome</keyword>
<proteinExistence type="predicted"/>